<feature type="region of interest" description="Disordered" evidence="1">
    <location>
        <begin position="957"/>
        <end position="1010"/>
    </location>
</feature>
<dbReference type="Proteomes" id="UP000308730">
    <property type="component" value="Unassembled WGS sequence"/>
</dbReference>
<feature type="compositionally biased region" description="Basic and acidic residues" evidence="1">
    <location>
        <begin position="989"/>
        <end position="999"/>
    </location>
</feature>
<evidence type="ECO:0000256" key="1">
    <source>
        <dbReference type="SAM" id="MobiDB-lite"/>
    </source>
</evidence>
<evidence type="ECO:0000256" key="2">
    <source>
        <dbReference type="SAM" id="SignalP"/>
    </source>
</evidence>
<dbReference type="PANTHER" id="PTHR14905:SF7">
    <property type="entry name" value="VON WILLEBRAND FACTOR A DOMAIN-CONTAINING PROTEIN 7"/>
    <property type="match status" value="1"/>
</dbReference>
<dbReference type="EMBL" id="SGPM01000073">
    <property type="protein sequence ID" value="THH30634.1"/>
    <property type="molecule type" value="Genomic_DNA"/>
</dbReference>
<feature type="compositionally biased region" description="Polar residues" evidence="1">
    <location>
        <begin position="680"/>
        <end position="698"/>
    </location>
</feature>
<name>A0A4S4MW82_9APHY</name>
<feature type="compositionally biased region" description="Polar residues" evidence="1">
    <location>
        <begin position="599"/>
        <end position="609"/>
    </location>
</feature>
<dbReference type="InterPro" id="IPR010816">
    <property type="entry name" value="Het-C"/>
</dbReference>
<feature type="region of interest" description="Disordered" evidence="1">
    <location>
        <begin position="591"/>
        <end position="643"/>
    </location>
</feature>
<feature type="region of interest" description="Disordered" evidence="1">
    <location>
        <begin position="562"/>
        <end position="581"/>
    </location>
</feature>
<gene>
    <name evidence="3" type="ORF">EUX98_g3548</name>
</gene>
<feature type="region of interest" description="Disordered" evidence="1">
    <location>
        <begin position="655"/>
        <end position="772"/>
    </location>
</feature>
<sequence>MASNHNLSNTLLLLAVLFVVLPSGTYAFGAGDIPDFAYLNDKAFRHGDIENVLGELVKSYGHARGGGLLSIASSFIGAASQAGGAKFNKDDVKKVYFGNWLRDYSQAMDIAGLEKLTADTIVLIVSVLGFMTFGFATEEFEVTPARLGVYLPVEHIDNPKGYGEKEGDARQFHPKLRPPVQAEELEIDLKTGMKNYMATENKGWDTSTAHIRRAFRACIDHGRRARGKEGPELWEAYRLLGMGLHTMEDLLAHSNWCEIALRKMGYSEVFCHVGDRVVINTPDGPAPPVVTGTFGSADFMHSLMGEATDHLSQASVVDLSAKMSAASSSNANSFGDLKNLLSSLPFGIGGDSDTSLHEISQMHEESKAYSFDPNKIASPEVQKKLLRLLVMRDNIFRQILRGLESIPGLTDLIDSLTNALNAYVYTILAPYLTPLLQQVSGVLSQGSQAIIDTDDQYEVFNNPNASDPSHSLLSKDHFALVLNEPAGKIALVVVRYSVDLIVRAWSEDLNPDQIIDQVLEAFHHPYYATGRSNIQDDMFQEMEKWVEGLEDRQATMAQLTKESVRAGRNKRQGADDDLSHSHQVYEGSVPIGNYAGATATPSYETNDPQPSVKYENRPSSGALYPAPSPSAGYTGGGGSGASYAAQGRYEASEENYSSGGYVSESSQQPSYGRTEDGYKSSENTHGSSQSTYGSSQNVYGQHHATAGGYAGTQGYGSSQTEYNAPPIGVSRPSEHTSYGSINTPQSAYGRTGSAQAAYGQTEPSYGRTEVSYESSYGRTEASYAQFGPAYGRTEGQVAPSYAQPLLSYVPPVPTYAQPAPAFVPPVPSYDPSYGRTEPASVYQSSGYGSVRRPVDDEGSYGTQGHRHGEADSFYDEASVQESFSRMSVNESSANGRSNQGYEAPVAYPTSVVYPTSYESSAGRAEGYVGAPVYGGEGAFVTNLGYGGGYAAGEIAGGYGGGGQDRRRSGDHDGGRHHRRDSRERRRRSGSRDSSEERREHGHHHHHKNSD</sequence>
<protein>
    <recommendedName>
        <fullName evidence="5">Het-C-domain-containing protein</fullName>
    </recommendedName>
</protein>
<evidence type="ECO:0000313" key="4">
    <source>
        <dbReference type="Proteomes" id="UP000308730"/>
    </source>
</evidence>
<feature type="compositionally biased region" description="Basic and acidic residues" evidence="1">
    <location>
        <begin position="963"/>
        <end position="973"/>
    </location>
</feature>
<keyword evidence="4" id="KW-1185">Reference proteome</keyword>
<feature type="chain" id="PRO_5020490433" description="Het-C-domain-containing protein" evidence="2">
    <location>
        <begin position="28"/>
        <end position="1010"/>
    </location>
</feature>
<accession>A0A4S4MW82</accession>
<proteinExistence type="predicted"/>
<dbReference type="InterPro" id="IPR052577">
    <property type="entry name" value="VWA7"/>
</dbReference>
<dbReference type="AlphaFoldDB" id="A0A4S4MW82"/>
<feature type="compositionally biased region" description="Polar residues" evidence="1">
    <location>
        <begin position="735"/>
        <end position="754"/>
    </location>
</feature>
<organism evidence="3 4">
    <name type="scientific">Antrodiella citrinella</name>
    <dbReference type="NCBI Taxonomy" id="2447956"/>
    <lineage>
        <taxon>Eukaryota</taxon>
        <taxon>Fungi</taxon>
        <taxon>Dikarya</taxon>
        <taxon>Basidiomycota</taxon>
        <taxon>Agaricomycotina</taxon>
        <taxon>Agaricomycetes</taxon>
        <taxon>Polyporales</taxon>
        <taxon>Steccherinaceae</taxon>
        <taxon>Antrodiella</taxon>
    </lineage>
</organism>
<evidence type="ECO:0000313" key="3">
    <source>
        <dbReference type="EMBL" id="THH30634.1"/>
    </source>
</evidence>
<dbReference type="PANTHER" id="PTHR14905">
    <property type="entry name" value="NG37"/>
    <property type="match status" value="1"/>
</dbReference>
<dbReference type="OrthoDB" id="2506204at2759"/>
<feature type="compositionally biased region" description="Basic residues" evidence="1">
    <location>
        <begin position="974"/>
        <end position="988"/>
    </location>
</feature>
<keyword evidence="2" id="KW-0732">Signal</keyword>
<evidence type="ECO:0008006" key="5">
    <source>
        <dbReference type="Google" id="ProtNLM"/>
    </source>
</evidence>
<feature type="region of interest" description="Disordered" evidence="1">
    <location>
        <begin position="832"/>
        <end position="872"/>
    </location>
</feature>
<dbReference type="Pfam" id="PF07217">
    <property type="entry name" value="Het-C"/>
    <property type="match status" value="1"/>
</dbReference>
<reference evidence="3 4" key="1">
    <citation type="submission" date="2019-02" db="EMBL/GenBank/DDBJ databases">
        <title>Genome sequencing of the rare red list fungi Antrodiella citrinella (Flaviporus citrinellus).</title>
        <authorList>
            <person name="Buettner E."/>
            <person name="Kellner H."/>
        </authorList>
    </citation>
    <scope>NUCLEOTIDE SEQUENCE [LARGE SCALE GENOMIC DNA]</scope>
    <source>
        <strain evidence="3 4">DSM 108506</strain>
    </source>
</reference>
<feature type="signal peptide" evidence="2">
    <location>
        <begin position="1"/>
        <end position="27"/>
    </location>
</feature>
<feature type="compositionally biased region" description="Polar residues" evidence="1">
    <location>
        <begin position="655"/>
        <end position="671"/>
    </location>
</feature>
<feature type="compositionally biased region" description="Basic residues" evidence="1">
    <location>
        <begin position="1000"/>
        <end position="1010"/>
    </location>
</feature>
<comment type="caution">
    <text evidence="3">The sequence shown here is derived from an EMBL/GenBank/DDBJ whole genome shotgun (WGS) entry which is preliminary data.</text>
</comment>